<protein>
    <submittedName>
        <fullName evidence="1">Uncharacterized protein</fullName>
    </submittedName>
</protein>
<sequence length="33" mass="3866">MLLYSCAPDILFDFPFSTIELKETPFKEPLDFP</sequence>
<proteinExistence type="predicted"/>
<evidence type="ECO:0000313" key="1">
    <source>
        <dbReference type="EMBL" id="JAH05963.1"/>
    </source>
</evidence>
<dbReference type="EMBL" id="GBXM01102614">
    <property type="protein sequence ID" value="JAH05963.1"/>
    <property type="molecule type" value="Transcribed_RNA"/>
</dbReference>
<accession>A0A0E9PQ43</accession>
<dbReference type="AlphaFoldDB" id="A0A0E9PQ43"/>
<name>A0A0E9PQ43_ANGAN</name>
<reference evidence="1" key="1">
    <citation type="submission" date="2014-11" db="EMBL/GenBank/DDBJ databases">
        <authorList>
            <person name="Amaro Gonzalez C."/>
        </authorList>
    </citation>
    <scope>NUCLEOTIDE SEQUENCE</scope>
</reference>
<reference evidence="1" key="2">
    <citation type="journal article" date="2015" name="Fish Shellfish Immunol.">
        <title>Early steps in the European eel (Anguilla anguilla)-Vibrio vulnificus interaction in the gills: Role of the RtxA13 toxin.</title>
        <authorList>
            <person name="Callol A."/>
            <person name="Pajuelo D."/>
            <person name="Ebbesson L."/>
            <person name="Teles M."/>
            <person name="MacKenzie S."/>
            <person name="Amaro C."/>
        </authorList>
    </citation>
    <scope>NUCLEOTIDE SEQUENCE</scope>
</reference>
<organism evidence="1">
    <name type="scientific">Anguilla anguilla</name>
    <name type="common">European freshwater eel</name>
    <name type="synonym">Muraena anguilla</name>
    <dbReference type="NCBI Taxonomy" id="7936"/>
    <lineage>
        <taxon>Eukaryota</taxon>
        <taxon>Metazoa</taxon>
        <taxon>Chordata</taxon>
        <taxon>Craniata</taxon>
        <taxon>Vertebrata</taxon>
        <taxon>Euteleostomi</taxon>
        <taxon>Actinopterygii</taxon>
        <taxon>Neopterygii</taxon>
        <taxon>Teleostei</taxon>
        <taxon>Anguilliformes</taxon>
        <taxon>Anguillidae</taxon>
        <taxon>Anguilla</taxon>
    </lineage>
</organism>